<dbReference type="Proteomes" id="UP000184749">
    <property type="component" value="Plasmid pRgalIE4872d"/>
</dbReference>
<evidence type="ECO:0000313" key="1">
    <source>
        <dbReference type="EMBL" id="APO72433.1"/>
    </source>
</evidence>
<keyword evidence="1" id="KW-0614">Plasmid</keyword>
<sequence length="91" mass="9812">MNKTVDDALAFAHPSRMPTVNVTFASSGTSSLPSPPFAKSALAKSCANDVEEQPTRAFREDGRLIGLTKKTVIFISDIVIDSSYQHVILSD</sequence>
<accession>A0A1L5NWY8</accession>
<dbReference type="EMBL" id="CP017105">
    <property type="protein sequence ID" value="APO72433.1"/>
    <property type="molecule type" value="Genomic_DNA"/>
</dbReference>
<gene>
    <name evidence="1" type="ORF">IE4872_PD01916</name>
</gene>
<geneLocation type="plasmid" evidence="2">
    <name>prgalie4872d</name>
</geneLocation>
<dbReference type="AlphaFoldDB" id="A0A1L5NWY8"/>
<proteinExistence type="predicted"/>
<reference evidence="1 2" key="1">
    <citation type="submission" date="2016-09" db="EMBL/GenBank/DDBJ databases">
        <title>The complete genome sequences of Rhizobium gallicum, symbiovars gallicum and phaseoli, symbionts associated to common bean (Phaseolus vulgaris).</title>
        <authorList>
            <person name="Bustos P."/>
            <person name="Santamaria R.I."/>
            <person name="Perez-Carrascal O.M."/>
            <person name="Juarez S."/>
            <person name="Lozano L."/>
            <person name="Martinez-Flores I."/>
            <person name="Martinez-Romero E."/>
            <person name="Cevallos M."/>
            <person name="Romero D."/>
            <person name="Davila G."/>
            <person name="Gonzalez V."/>
        </authorList>
    </citation>
    <scope>NUCLEOTIDE SEQUENCE [LARGE SCALE GENOMIC DNA]</scope>
    <source>
        <strain evidence="1 2">IE4872</strain>
        <plasmid evidence="2">prgalie4872d</plasmid>
    </source>
</reference>
<dbReference type="RefSeq" id="WP_074072622.1">
    <property type="nucleotide sequence ID" value="NZ_CP017105.1"/>
</dbReference>
<protein>
    <submittedName>
        <fullName evidence="1">Uncharacterized protein</fullName>
    </submittedName>
</protein>
<evidence type="ECO:0000313" key="2">
    <source>
        <dbReference type="Proteomes" id="UP000184749"/>
    </source>
</evidence>
<organism evidence="1 2">
    <name type="scientific">Rhizobium gallicum</name>
    <dbReference type="NCBI Taxonomy" id="56730"/>
    <lineage>
        <taxon>Bacteria</taxon>
        <taxon>Pseudomonadati</taxon>
        <taxon>Pseudomonadota</taxon>
        <taxon>Alphaproteobacteria</taxon>
        <taxon>Hyphomicrobiales</taxon>
        <taxon>Rhizobiaceae</taxon>
        <taxon>Rhizobium/Agrobacterium group</taxon>
        <taxon>Rhizobium</taxon>
    </lineage>
</organism>
<name>A0A1L5NWY8_9HYPH</name>